<dbReference type="AlphaFoldDB" id="A0AA36ARK0"/>
<evidence type="ECO:0000313" key="1">
    <source>
        <dbReference type="EMBL" id="CAI9721015.1"/>
    </source>
</evidence>
<protein>
    <submittedName>
        <fullName evidence="1">Uncharacterized protein</fullName>
    </submittedName>
</protein>
<dbReference type="EMBL" id="OX597817">
    <property type="protein sequence ID" value="CAI9721015.1"/>
    <property type="molecule type" value="Genomic_DNA"/>
</dbReference>
<evidence type="ECO:0000313" key="2">
    <source>
        <dbReference type="Proteomes" id="UP001162480"/>
    </source>
</evidence>
<keyword evidence="2" id="KW-1185">Reference proteome</keyword>
<reference evidence="1" key="1">
    <citation type="submission" date="2023-08" db="EMBL/GenBank/DDBJ databases">
        <authorList>
            <person name="Alioto T."/>
            <person name="Alioto T."/>
            <person name="Gomez Garrido J."/>
        </authorList>
    </citation>
    <scope>NUCLEOTIDE SEQUENCE</scope>
</reference>
<name>A0AA36ARK0_OCTVU</name>
<proteinExistence type="predicted"/>
<dbReference type="Proteomes" id="UP001162480">
    <property type="component" value="Chromosome 4"/>
</dbReference>
<accession>A0AA36ARK0</accession>
<organism evidence="1 2">
    <name type="scientific">Octopus vulgaris</name>
    <name type="common">Common octopus</name>
    <dbReference type="NCBI Taxonomy" id="6645"/>
    <lineage>
        <taxon>Eukaryota</taxon>
        <taxon>Metazoa</taxon>
        <taxon>Spiralia</taxon>
        <taxon>Lophotrochozoa</taxon>
        <taxon>Mollusca</taxon>
        <taxon>Cephalopoda</taxon>
        <taxon>Coleoidea</taxon>
        <taxon>Octopodiformes</taxon>
        <taxon>Octopoda</taxon>
        <taxon>Incirrata</taxon>
        <taxon>Octopodidae</taxon>
        <taxon>Octopus</taxon>
    </lineage>
</organism>
<gene>
    <name evidence="1" type="ORF">OCTVUL_1B001758</name>
</gene>
<sequence>MKMVGGKFYTSVLQREGNVLNMSSKEKLEKALVDDCAISGKEFGCRRSVFERLEMVKGFSKPAKVEKSNVKREKDDVAQ</sequence>